<proteinExistence type="predicted"/>
<feature type="region of interest" description="Disordered" evidence="1">
    <location>
        <begin position="203"/>
        <end position="230"/>
    </location>
</feature>
<gene>
    <name evidence="3" type="ORF">NQ317_012115</name>
</gene>
<evidence type="ECO:0000313" key="3">
    <source>
        <dbReference type="EMBL" id="KAJ8964142.1"/>
    </source>
</evidence>
<accession>A0ABQ9ISG2</accession>
<evidence type="ECO:0000259" key="2">
    <source>
        <dbReference type="Pfam" id="PF23055"/>
    </source>
</evidence>
<protein>
    <recommendedName>
        <fullName evidence="2">DUF7041 domain-containing protein</fullName>
    </recommendedName>
</protein>
<keyword evidence="4" id="KW-1185">Reference proteome</keyword>
<dbReference type="PANTHER" id="PTHR33327:SF3">
    <property type="entry name" value="RNA-DIRECTED DNA POLYMERASE"/>
    <property type="match status" value="1"/>
</dbReference>
<dbReference type="Pfam" id="PF23055">
    <property type="entry name" value="DUF7041"/>
    <property type="match status" value="1"/>
</dbReference>
<comment type="caution">
    <text evidence="3">The sequence shown here is derived from an EMBL/GenBank/DDBJ whole genome shotgun (WGS) entry which is preliminary data.</text>
</comment>
<dbReference type="InterPro" id="IPR055469">
    <property type="entry name" value="DUF7041"/>
</dbReference>
<organism evidence="3 4">
    <name type="scientific">Molorchus minor</name>
    <dbReference type="NCBI Taxonomy" id="1323400"/>
    <lineage>
        <taxon>Eukaryota</taxon>
        <taxon>Metazoa</taxon>
        <taxon>Ecdysozoa</taxon>
        <taxon>Arthropoda</taxon>
        <taxon>Hexapoda</taxon>
        <taxon>Insecta</taxon>
        <taxon>Pterygota</taxon>
        <taxon>Neoptera</taxon>
        <taxon>Endopterygota</taxon>
        <taxon>Coleoptera</taxon>
        <taxon>Polyphaga</taxon>
        <taxon>Cucujiformia</taxon>
        <taxon>Chrysomeloidea</taxon>
        <taxon>Cerambycidae</taxon>
        <taxon>Lamiinae</taxon>
        <taxon>Monochamini</taxon>
        <taxon>Molorchus</taxon>
    </lineage>
</organism>
<dbReference type="Proteomes" id="UP001162164">
    <property type="component" value="Unassembled WGS sequence"/>
</dbReference>
<dbReference type="PANTHER" id="PTHR33327">
    <property type="entry name" value="ENDONUCLEASE"/>
    <property type="match status" value="1"/>
</dbReference>
<feature type="domain" description="DUF7041" evidence="2">
    <location>
        <begin position="17"/>
        <end position="86"/>
    </location>
</feature>
<evidence type="ECO:0000256" key="1">
    <source>
        <dbReference type="SAM" id="MobiDB-lite"/>
    </source>
</evidence>
<reference evidence="3" key="1">
    <citation type="journal article" date="2023" name="Insect Mol. Biol.">
        <title>Genome sequencing provides insights into the evolution of gene families encoding plant cell wall-degrading enzymes in longhorned beetles.</title>
        <authorList>
            <person name="Shin N.R."/>
            <person name="Okamura Y."/>
            <person name="Kirsch R."/>
            <person name="Pauchet Y."/>
        </authorList>
    </citation>
    <scope>NUCLEOTIDE SEQUENCE</scope>
    <source>
        <strain evidence="3">MMC_N1</strain>
    </source>
</reference>
<evidence type="ECO:0000313" key="4">
    <source>
        <dbReference type="Proteomes" id="UP001162164"/>
    </source>
</evidence>
<feature type="compositionally biased region" description="Basic residues" evidence="1">
    <location>
        <begin position="204"/>
        <end position="216"/>
    </location>
</feature>
<dbReference type="EMBL" id="JAPWTJ010002890">
    <property type="protein sequence ID" value="KAJ8964142.1"/>
    <property type="molecule type" value="Genomic_DNA"/>
</dbReference>
<sequence>MPNTQVPEGTPISMDNELEAQFLIAGTKQDSTKFGYVVGHLDRRQMEEVEDIISNPPAERKYEAIKGELIKRLSDASSQRVRKLLESEELGDRTPSQFLQHLRQLAGKNVPDEFIKTPWMNRLPTSTQRVLAVSTEQSLTRLAELADRVHEIDPGRNRVSQVSENTEPPVQASTTAMPACQMTALRQEIQQLKTAIREIFLDKGRRRQRSRHRNYSRGRGTNSRERRDDSERNDVCWYHRRFGAHARKCRAPCKSAQRN</sequence>
<name>A0ABQ9ISG2_9CUCU</name>